<evidence type="ECO:0000313" key="3">
    <source>
        <dbReference type="Proteomes" id="UP000606003"/>
    </source>
</evidence>
<reference evidence="2 3" key="1">
    <citation type="submission" date="2020-09" db="EMBL/GenBank/DDBJ databases">
        <authorList>
            <person name="Kim M.K."/>
        </authorList>
    </citation>
    <scope>NUCLEOTIDE SEQUENCE [LARGE SCALE GENOMIC DNA]</scope>
    <source>
        <strain evidence="2 3">BT189</strain>
    </source>
</reference>
<organism evidence="2 3">
    <name type="scientific">Hymenobacter armeniacus</name>
    <dbReference type="NCBI Taxonomy" id="2771358"/>
    <lineage>
        <taxon>Bacteria</taxon>
        <taxon>Pseudomonadati</taxon>
        <taxon>Bacteroidota</taxon>
        <taxon>Cytophagia</taxon>
        <taxon>Cytophagales</taxon>
        <taxon>Hymenobacteraceae</taxon>
        <taxon>Hymenobacter</taxon>
    </lineage>
</organism>
<feature type="domain" description="Amidohydrolase-related" evidence="1">
    <location>
        <begin position="376"/>
        <end position="471"/>
    </location>
</feature>
<evidence type="ECO:0000259" key="1">
    <source>
        <dbReference type="Pfam" id="PF01979"/>
    </source>
</evidence>
<dbReference type="PANTHER" id="PTHR43135:SF3">
    <property type="entry name" value="ALPHA-D-RIBOSE 1-METHYLPHOSPHONATE 5-TRIPHOSPHATE DIPHOSPHATASE"/>
    <property type="match status" value="1"/>
</dbReference>
<dbReference type="SUPFAM" id="SSF51556">
    <property type="entry name" value="Metallo-dependent hydrolases"/>
    <property type="match status" value="1"/>
</dbReference>
<dbReference type="Gene3D" id="2.30.40.10">
    <property type="entry name" value="Urease, subunit C, domain 1"/>
    <property type="match status" value="1"/>
</dbReference>
<dbReference type="SUPFAM" id="SSF51338">
    <property type="entry name" value="Composite domain of metallo-dependent hydrolases"/>
    <property type="match status" value="1"/>
</dbReference>
<dbReference type="Gene3D" id="3.40.50.10910">
    <property type="entry name" value="Amidohydrolase"/>
    <property type="match status" value="1"/>
</dbReference>
<dbReference type="Proteomes" id="UP000606003">
    <property type="component" value="Unassembled WGS sequence"/>
</dbReference>
<protein>
    <submittedName>
        <fullName evidence="2">Amidohydrolase family protein</fullName>
    </submittedName>
</protein>
<dbReference type="InterPro" id="IPR006680">
    <property type="entry name" value="Amidohydro-rel"/>
</dbReference>
<dbReference type="Pfam" id="PF01979">
    <property type="entry name" value="Amidohydro_1"/>
    <property type="match status" value="1"/>
</dbReference>
<name>A0ABR8JUQ5_9BACT</name>
<dbReference type="Gene3D" id="3.30.110.90">
    <property type="entry name" value="Amidohydrolase"/>
    <property type="match status" value="1"/>
</dbReference>
<dbReference type="InterPro" id="IPR051781">
    <property type="entry name" value="Metallo-dep_Hydrolase"/>
</dbReference>
<evidence type="ECO:0000313" key="2">
    <source>
        <dbReference type="EMBL" id="MBD2722320.1"/>
    </source>
</evidence>
<dbReference type="Gene3D" id="1.20.58.520">
    <property type="entry name" value="Amidohydrolase"/>
    <property type="match status" value="1"/>
</dbReference>
<dbReference type="InterPro" id="IPR011059">
    <property type="entry name" value="Metal-dep_hydrolase_composite"/>
</dbReference>
<dbReference type="EMBL" id="JACXAC010000003">
    <property type="protein sequence ID" value="MBD2722320.1"/>
    <property type="molecule type" value="Genomic_DNA"/>
</dbReference>
<dbReference type="RefSeq" id="WP_190923763.1">
    <property type="nucleotide sequence ID" value="NZ_JACXAC010000003.1"/>
</dbReference>
<proteinExistence type="predicted"/>
<gene>
    <name evidence="2" type="ORF">IC234_09290</name>
</gene>
<dbReference type="PANTHER" id="PTHR43135">
    <property type="entry name" value="ALPHA-D-RIBOSE 1-METHYLPHOSPHONATE 5-TRIPHOSPHATE DIPHOSPHATASE"/>
    <property type="match status" value="1"/>
</dbReference>
<dbReference type="InterPro" id="IPR032466">
    <property type="entry name" value="Metal_Hydrolase"/>
</dbReference>
<sequence>MKSNRIFGLLLGLCWAGRAALGQQPGGVIPPVVVPPMVDELVITNVSVVDVDLGEIDPHQNVVMRDGFIISVGKWVPAGRGVPTVDGTGKYLVPGLWDGHTHALASAAEERMALPLYVAHGITSIRDVTTARRLNDLLRTYQALETGRRVGPRIELAGPVLNGSATERSGLGLAATRAEGRAQAESLIKAGWCSLQTGPLLSHDAFWGVAAAAEEARVHLTGPVPEAVPVLDAIGAGQRGIDHPDKLLLACSAREAELVDARAQALAGPRPLTTLQARVKAQQPLILASFSAERCAALAQALEQYRTFVVPALGAQDFALGREPDPADPRFRAVPAAVRQQWARASHARPRLTADRRARLQALDSLQRGMIAAFGRQGVRLVAGSDAGSATPNLFHGSSLHDELERLVAIGLTPAEALRAGTVNPAMAMGRGFDLGRIRAGYLADAVLLNANPLTDVHNLRLIEAVVLRGRLFDLPALAKLAHDAEKAAAMEDAAAHATAVVR</sequence>
<accession>A0ABR8JUQ5</accession>
<comment type="caution">
    <text evidence="2">The sequence shown here is derived from an EMBL/GenBank/DDBJ whole genome shotgun (WGS) entry which is preliminary data.</text>
</comment>
<keyword evidence="3" id="KW-1185">Reference proteome</keyword>